<accession>A0A2U7UB79</accession>
<evidence type="ECO:0000313" key="2">
    <source>
        <dbReference type="EMBL" id="AVK75707.1"/>
    </source>
</evidence>
<feature type="region of interest" description="Disordered" evidence="1">
    <location>
        <begin position="1"/>
        <end position="22"/>
    </location>
</feature>
<gene>
    <name evidence="2" type="ORF">pneo_cds_100</name>
</gene>
<evidence type="ECO:0000256" key="1">
    <source>
        <dbReference type="SAM" id="MobiDB-lite"/>
    </source>
</evidence>
<sequence>MRKRVRAEPTLAGGPAPRRRPRIDYERWLGPGAPTPPQGGPVVASMALSATGMPLTSLTAALPSEVVAELIEYMLATGREAQAIGICSADRETRLVCEETTVDPERLGLPLTGRRSLLDTARALVTLRDPRRCILWAWLLASQAIVDAHTAPRTVLGGALPRRGATGRRDQLVRHTDLDLVTRNDLLLWATSRSPGTMPIKAQTLLANAATRPYLWRALVAYAYGVPTGPTPYGMAPGLYADPREPQSGLVSLDRFDEPLPEFATVLDEVQYFPSAVPLGLPPNFPYLDFESMARAVQTPEYASIARRRVVDALSAALDGTKLSGFGCAERLFSLFDVRVFVLPSATHLRHYASIRLRPQADISPFDPIDYWHP</sequence>
<organism evidence="2">
    <name type="scientific">Pandoravirus neocaledonia</name>
    <dbReference type="NCBI Taxonomy" id="2107708"/>
    <lineage>
        <taxon>Viruses</taxon>
        <taxon>Pandoravirus</taxon>
    </lineage>
</organism>
<proteinExistence type="predicted"/>
<dbReference type="Proteomes" id="UP000249287">
    <property type="component" value="Segment"/>
</dbReference>
<dbReference type="RefSeq" id="YP_009481710.1">
    <property type="nucleotide sequence ID" value="NC_037666.1"/>
</dbReference>
<dbReference type="EMBL" id="MG011690">
    <property type="protein sequence ID" value="AVK75707.1"/>
    <property type="molecule type" value="Genomic_DNA"/>
</dbReference>
<name>A0A2U7UB79_9VIRU</name>
<protein>
    <submittedName>
        <fullName evidence="2">Uncharacterized protein</fullName>
    </submittedName>
</protein>
<dbReference type="GeneID" id="36842420"/>
<dbReference type="KEGG" id="vg:36842420"/>
<reference evidence="2" key="1">
    <citation type="journal article" date="2018" name="Nat. Commun.">
        <title>Diversity and evolution of the emerging Pandoraviridae family.</title>
        <authorList>
            <person name="Legendre M."/>
            <person name="Fabre E."/>
            <person name="Poirot O."/>
            <person name="Jeudy S."/>
            <person name="Lartigue A."/>
            <person name="Alempic J.M."/>
            <person name="Beucher L."/>
            <person name="Philippe N."/>
            <person name="Bertaux L."/>
            <person name="Christo-Foroux E."/>
            <person name="Labadie K."/>
            <person name="Coute Y."/>
            <person name="Abergel C."/>
            <person name="Claverie J.M."/>
        </authorList>
    </citation>
    <scope>NUCLEOTIDE SEQUENCE [LARGE SCALE GENOMIC DNA]</scope>
    <source>
        <strain evidence="2">Neocaledonia</strain>
    </source>
</reference>